<evidence type="ECO:0000313" key="2">
    <source>
        <dbReference type="Proteomes" id="UP000224854"/>
    </source>
</evidence>
<evidence type="ECO:0000313" key="1">
    <source>
        <dbReference type="EMBL" id="PHH71593.1"/>
    </source>
</evidence>
<organism evidence="1 2">
    <name type="scientific">Ophiocordyceps australis</name>
    <dbReference type="NCBI Taxonomy" id="1399860"/>
    <lineage>
        <taxon>Eukaryota</taxon>
        <taxon>Fungi</taxon>
        <taxon>Dikarya</taxon>
        <taxon>Ascomycota</taxon>
        <taxon>Pezizomycotina</taxon>
        <taxon>Sordariomycetes</taxon>
        <taxon>Hypocreomycetidae</taxon>
        <taxon>Hypocreales</taxon>
        <taxon>Ophiocordycipitaceae</taxon>
        <taxon>Ophiocordyceps</taxon>
    </lineage>
</organism>
<dbReference type="PANTHER" id="PTHR38049:SF1">
    <property type="entry name" value="PROTEIN KINASE DOMAIN-CONTAINING PROTEIN"/>
    <property type="match status" value="1"/>
</dbReference>
<proteinExistence type="predicted"/>
<dbReference type="EMBL" id="NJEU01000662">
    <property type="protein sequence ID" value="PHH71593.1"/>
    <property type="molecule type" value="Genomic_DNA"/>
</dbReference>
<name>A0A2C5YVD6_9HYPO</name>
<dbReference type="PANTHER" id="PTHR38049">
    <property type="entry name" value="RICIN B LECTIN DOMAIN-CONTAINING PROTEIN"/>
    <property type="match status" value="1"/>
</dbReference>
<dbReference type="Proteomes" id="UP000224854">
    <property type="component" value="Unassembled WGS sequence"/>
</dbReference>
<keyword evidence="2" id="KW-1185">Reference proteome</keyword>
<reference evidence="1 2" key="1">
    <citation type="submission" date="2017-06" db="EMBL/GenBank/DDBJ databases">
        <title>Ant-infecting Ophiocordyceps genomes reveal a high diversity of potential behavioral manipulation genes and a possible major role for enterotoxins.</title>
        <authorList>
            <person name="De Bekker C."/>
            <person name="Evans H.C."/>
            <person name="Brachmann A."/>
            <person name="Hughes D.P."/>
        </authorList>
    </citation>
    <scope>NUCLEOTIDE SEQUENCE [LARGE SCALE GENOMIC DNA]</scope>
    <source>
        <strain evidence="1 2">1348a</strain>
    </source>
</reference>
<sequence length="141" mass="15803">MLLHLPHEPSSAHPFCGYYFTYPSPDHHLGLVSTISHAPPQLHWIYVDAQSHAVAHGARKDTLGHVIGPWGWTDDDALLTLNGSAAGFVAKRHADDGWRVYWDPGHELRDKGDEVRPVWLRRNPLLGIESKYVRDGQRAGS</sequence>
<gene>
    <name evidence="1" type="ORF">CDD82_6428</name>
</gene>
<accession>A0A2C5YVD6</accession>
<dbReference type="OrthoDB" id="3928002at2759"/>
<dbReference type="AlphaFoldDB" id="A0A2C5YVD6"/>
<comment type="caution">
    <text evidence="1">The sequence shown here is derived from an EMBL/GenBank/DDBJ whole genome shotgun (WGS) entry which is preliminary data.</text>
</comment>
<protein>
    <submittedName>
        <fullName evidence="1">Uncharacterized protein</fullName>
    </submittedName>
</protein>